<comment type="pathway">
    <text evidence="8">Carbohydrate metabolism; D-tagatose 6-phosphate degradation; D-glyceraldehyde 3-phosphate and glycerone phosphate from D-tagatose 6-phosphate: step 1/2.</text>
</comment>
<evidence type="ECO:0000256" key="6">
    <source>
        <dbReference type="ARBA" id="ARBA00022840"/>
    </source>
</evidence>
<evidence type="ECO:0000256" key="8">
    <source>
        <dbReference type="PIRNR" id="PIRNR000535"/>
    </source>
</evidence>
<dbReference type="OrthoDB" id="9801219at2"/>
<dbReference type="InterPro" id="IPR011611">
    <property type="entry name" value="PfkB_dom"/>
</dbReference>
<dbReference type="GO" id="GO:0005524">
    <property type="term" value="F:ATP binding"/>
    <property type="evidence" value="ECO:0007669"/>
    <property type="project" value="UniProtKB-KW"/>
</dbReference>
<organism evidence="10 11">
    <name type="scientific">Aerococcus agrisoli</name>
    <dbReference type="NCBI Taxonomy" id="2487350"/>
    <lineage>
        <taxon>Bacteria</taxon>
        <taxon>Bacillati</taxon>
        <taxon>Bacillota</taxon>
        <taxon>Bacilli</taxon>
        <taxon>Lactobacillales</taxon>
        <taxon>Aerococcaceae</taxon>
        <taxon>Aerococcus</taxon>
    </lineage>
</organism>
<dbReference type="CDD" id="cd01164">
    <property type="entry name" value="FruK_PfkB_like"/>
    <property type="match status" value="1"/>
</dbReference>
<accession>A0A3N4GBQ3</accession>
<dbReference type="SUPFAM" id="SSF53613">
    <property type="entry name" value="Ribokinase-like"/>
    <property type="match status" value="1"/>
</dbReference>
<dbReference type="UniPathway" id="UPA00704">
    <property type="reaction ID" value="UER00715"/>
</dbReference>
<evidence type="ECO:0000256" key="4">
    <source>
        <dbReference type="ARBA" id="ARBA00022741"/>
    </source>
</evidence>
<dbReference type="EC" id="2.7.1.144" evidence="7 8"/>
<evidence type="ECO:0000256" key="3">
    <source>
        <dbReference type="ARBA" id="ARBA00022736"/>
    </source>
</evidence>
<keyword evidence="11" id="KW-1185">Reference proteome</keyword>
<keyword evidence="6 8" id="KW-0067">ATP-binding</keyword>
<proteinExistence type="inferred from homology"/>
<evidence type="ECO:0000256" key="2">
    <source>
        <dbReference type="ARBA" id="ARBA00022679"/>
    </source>
</evidence>
<dbReference type="GO" id="GO:2001059">
    <property type="term" value="P:D-tagatose 6-phosphate catabolic process"/>
    <property type="evidence" value="ECO:0007669"/>
    <property type="project" value="UniProtKB-UniPathway"/>
</dbReference>
<dbReference type="GO" id="GO:0019512">
    <property type="term" value="P:lactose catabolic process via tagatose-6-phosphate"/>
    <property type="evidence" value="ECO:0007669"/>
    <property type="project" value="InterPro"/>
</dbReference>
<evidence type="ECO:0000256" key="1">
    <source>
        <dbReference type="ARBA" id="ARBA00005380"/>
    </source>
</evidence>
<protein>
    <recommendedName>
        <fullName evidence="7 8">Tagatose-6-phosphate kinase</fullName>
        <ecNumber evidence="7 8">2.7.1.144</ecNumber>
    </recommendedName>
</protein>
<dbReference type="PIRSF" id="PIRSF000535">
    <property type="entry name" value="1PFK/6PFK/LacC"/>
    <property type="match status" value="1"/>
</dbReference>
<dbReference type="RefSeq" id="WP_123780481.1">
    <property type="nucleotide sequence ID" value="NZ_RKMG01000020.1"/>
</dbReference>
<dbReference type="NCBIfam" id="TIGR03168">
    <property type="entry name" value="1-PFK"/>
    <property type="match status" value="1"/>
</dbReference>
<dbReference type="InterPro" id="IPR005926">
    <property type="entry name" value="LacC"/>
</dbReference>
<keyword evidence="5 10" id="KW-0418">Kinase</keyword>
<dbReference type="NCBIfam" id="TIGR01231">
    <property type="entry name" value="lacC"/>
    <property type="match status" value="1"/>
</dbReference>
<comment type="caution">
    <text evidence="10">The sequence shown here is derived from an EMBL/GenBank/DDBJ whole genome shotgun (WGS) entry which is preliminary data.</text>
</comment>
<sequence>MILTVTLNPSIDISYNLSTFQLDNTNRVTEVRKTAGGKGLNVSRVANELGKDVVATGFLGGKLGEEITEQLYATGIKSNFLVIQEKTRNCIAILHEGMQTEILEKGPTISTDEANQFLKHFDALSEEANVISMSGSLPNGLPDDYYTFLIERANQKNKKIILDSSGSSLMAVLQNKHRPSVIKPNINELSDILGYKLSEDNDSLKSALSTQIFDGIEWIIVFLGANGAFAKHHSSYYRIDIPNISVINPVGSGDSTVAGIAAALDNQLDDISLLKQAMTCGMLNTMESITGHIDLKNFNNLFNQVIVTKY</sequence>
<dbReference type="PANTHER" id="PTHR46566:SF5">
    <property type="entry name" value="1-PHOSPHOFRUCTOKINASE"/>
    <property type="match status" value="1"/>
</dbReference>
<dbReference type="FunFam" id="3.40.1190.20:FF:000001">
    <property type="entry name" value="Phosphofructokinase"/>
    <property type="match status" value="1"/>
</dbReference>
<feature type="domain" description="Carbohydrate kinase PfkB" evidence="9">
    <location>
        <begin position="6"/>
        <end position="287"/>
    </location>
</feature>
<gene>
    <name evidence="10" type="primary">lacC</name>
    <name evidence="10" type="ORF">EF384_06615</name>
</gene>
<dbReference type="Proteomes" id="UP000273977">
    <property type="component" value="Unassembled WGS sequence"/>
</dbReference>
<dbReference type="AlphaFoldDB" id="A0A3N4GBQ3"/>
<dbReference type="Gene3D" id="3.40.1190.20">
    <property type="match status" value="1"/>
</dbReference>
<dbReference type="GO" id="GO:0005829">
    <property type="term" value="C:cytosol"/>
    <property type="evidence" value="ECO:0007669"/>
    <property type="project" value="TreeGrafter"/>
</dbReference>
<dbReference type="Pfam" id="PF00294">
    <property type="entry name" value="PfkB"/>
    <property type="match status" value="1"/>
</dbReference>
<name>A0A3N4GBQ3_9LACT</name>
<dbReference type="InterPro" id="IPR017583">
    <property type="entry name" value="Tagatose/fructose_Pkinase"/>
</dbReference>
<evidence type="ECO:0000313" key="11">
    <source>
        <dbReference type="Proteomes" id="UP000273977"/>
    </source>
</evidence>
<dbReference type="GO" id="GO:0044281">
    <property type="term" value="P:small molecule metabolic process"/>
    <property type="evidence" value="ECO:0007669"/>
    <property type="project" value="UniProtKB-ARBA"/>
</dbReference>
<dbReference type="GO" id="GO:0008443">
    <property type="term" value="F:phosphofructokinase activity"/>
    <property type="evidence" value="ECO:0007669"/>
    <property type="project" value="TreeGrafter"/>
</dbReference>
<evidence type="ECO:0000259" key="9">
    <source>
        <dbReference type="Pfam" id="PF00294"/>
    </source>
</evidence>
<dbReference type="InterPro" id="IPR002173">
    <property type="entry name" value="Carboh/pur_kinase_PfkB_CS"/>
</dbReference>
<dbReference type="PANTHER" id="PTHR46566">
    <property type="entry name" value="1-PHOSPHOFRUCTOKINASE-RELATED"/>
    <property type="match status" value="1"/>
</dbReference>
<dbReference type="EMBL" id="RKMG01000020">
    <property type="protein sequence ID" value="RPA59348.1"/>
    <property type="molecule type" value="Genomic_DNA"/>
</dbReference>
<evidence type="ECO:0000256" key="7">
    <source>
        <dbReference type="NCBIfam" id="TIGR01231"/>
    </source>
</evidence>
<comment type="similarity">
    <text evidence="1">Belongs to the carbohydrate kinase pfkB family.</text>
</comment>
<evidence type="ECO:0000256" key="5">
    <source>
        <dbReference type="ARBA" id="ARBA00022777"/>
    </source>
</evidence>
<reference evidence="10 11" key="1">
    <citation type="submission" date="2018-11" db="EMBL/GenBank/DDBJ databases">
        <title>Aerococcus sp. SJQ22, whole genome shotgun sequence.</title>
        <authorList>
            <person name="Sun L."/>
            <person name="Gao X."/>
            <person name="Chen W."/>
            <person name="Huang K."/>
        </authorList>
    </citation>
    <scope>NUCLEOTIDE SEQUENCE [LARGE SCALE GENOMIC DNA]</scope>
    <source>
        <strain evidence="10 11">SJQ22</strain>
    </source>
</reference>
<keyword evidence="3 8" id="KW-0423">Lactose metabolism</keyword>
<comment type="catalytic activity">
    <reaction evidence="8">
        <text>D-tagatofuranose 6-phosphate + ATP = D-tagatofuranose 1,6-bisphosphate + ADP + H(+)</text>
        <dbReference type="Rhea" id="RHEA:12420"/>
        <dbReference type="ChEBI" id="CHEBI:15378"/>
        <dbReference type="ChEBI" id="CHEBI:30616"/>
        <dbReference type="ChEBI" id="CHEBI:58694"/>
        <dbReference type="ChEBI" id="CHEBI:58695"/>
        <dbReference type="ChEBI" id="CHEBI:456216"/>
        <dbReference type="EC" id="2.7.1.144"/>
    </reaction>
</comment>
<dbReference type="PROSITE" id="PS00584">
    <property type="entry name" value="PFKB_KINASES_2"/>
    <property type="match status" value="1"/>
</dbReference>
<evidence type="ECO:0000313" key="10">
    <source>
        <dbReference type="EMBL" id="RPA59348.1"/>
    </source>
</evidence>
<dbReference type="InterPro" id="IPR029056">
    <property type="entry name" value="Ribokinase-like"/>
</dbReference>
<keyword evidence="4 8" id="KW-0547">Nucleotide-binding</keyword>
<dbReference type="GO" id="GO:0009024">
    <property type="term" value="F:tagatose-6-phosphate kinase activity"/>
    <property type="evidence" value="ECO:0007669"/>
    <property type="project" value="UniProtKB-UniRule"/>
</dbReference>
<keyword evidence="2 8" id="KW-0808">Transferase</keyword>
<comment type="similarity">
    <text evidence="8">Belongs to the carbohydrate kinase PfkB family. LacC subfamily.</text>
</comment>